<name>A0A5C2SHV4_9APHY</name>
<keyword evidence="2" id="KW-1133">Transmembrane helix</keyword>
<feature type="region of interest" description="Disordered" evidence="1">
    <location>
        <begin position="615"/>
        <end position="714"/>
    </location>
</feature>
<keyword evidence="2" id="KW-0472">Membrane</keyword>
<evidence type="ECO:0000313" key="3">
    <source>
        <dbReference type="EMBL" id="RPD63261.1"/>
    </source>
</evidence>
<evidence type="ECO:0008006" key="5">
    <source>
        <dbReference type="Google" id="ProtNLM"/>
    </source>
</evidence>
<dbReference type="InterPro" id="IPR040410">
    <property type="entry name" value="UPF0658_Golgi"/>
</dbReference>
<feature type="transmembrane region" description="Helical" evidence="2">
    <location>
        <begin position="484"/>
        <end position="502"/>
    </location>
</feature>
<dbReference type="EMBL" id="ML122257">
    <property type="protein sequence ID" value="RPD63261.1"/>
    <property type="molecule type" value="Genomic_DNA"/>
</dbReference>
<sequence length="714" mass="77146">MRLPSVPHIPVVHGLKLFWDRVTFSRLTKIYFIFSVLHCIVQVVFQVQAFVANADAAKFLGGLIVTGNATDPGFAVYEGDLRMCDTVPASLDASSCTVVWDGHTTATPISDAENYVASSSISSTSAVASAAATTSTLSSATSSFSSAISLSSAPSSSVASSSTVSSASTVRSSSAASASSSAAATSTVSTATASIATTTASRTISTVTVTATASSTPKVNIQDNESDSESESEDEGDAESDSEEESDDEEDAAAVPQSLHHKRSIVLPETKIRLALNGTSRVNLQGLDGKFEVDLPRKCLYALNWPVDSVENTKREDIAFIAFQIWLLGMSLVALLNESIPHVVASLLTHILATAWGGFQISNTEVFHKKFTALTTKGACGINLLPDYWKNRNNAEIPSLALNCFALLVSAFLSWRLMKTFGWQTFKRVGASRTINRVYNMVLMFSIAIQLSLFFVGTSAALWIDQVYNGNIGRLTQQPHVFKAVMITVLALLIPWLSTGWISVRKEYRIRMMAFLAVAVLILVGWATMFIAPTFRWTYATWLFFSLMTTAAVLLILTTLILGIFCRINFGKGLTRYLNAHEELTDSAYNSPVEKTYDSEKFAFPSNDDPVPTYSVTFGSGQEVPPPSQMRFSPPRGSPPRSLGPRFYSGTTLSSDFNPFVTPTNTEPSVSSNSTSPTLSRQTSRSSQRSTTSTNSAGSQNSTGTARSKRWVIE</sequence>
<proteinExistence type="predicted"/>
<feature type="compositionally biased region" description="Acidic residues" evidence="1">
    <location>
        <begin position="224"/>
        <end position="252"/>
    </location>
</feature>
<feature type="transmembrane region" description="Helical" evidence="2">
    <location>
        <begin position="30"/>
        <end position="51"/>
    </location>
</feature>
<feature type="compositionally biased region" description="Low complexity" evidence="1">
    <location>
        <begin position="661"/>
        <end position="696"/>
    </location>
</feature>
<evidence type="ECO:0000313" key="4">
    <source>
        <dbReference type="Proteomes" id="UP000313359"/>
    </source>
</evidence>
<dbReference type="AlphaFoldDB" id="A0A5C2SHV4"/>
<feature type="transmembrane region" description="Helical" evidence="2">
    <location>
        <begin position="343"/>
        <end position="361"/>
    </location>
</feature>
<keyword evidence="4" id="KW-1185">Reference proteome</keyword>
<dbReference type="STRING" id="1328759.A0A5C2SHV4"/>
<feature type="compositionally biased region" description="Polar residues" evidence="1">
    <location>
        <begin position="697"/>
        <end position="706"/>
    </location>
</feature>
<organism evidence="3 4">
    <name type="scientific">Lentinus tigrinus ALCF2SS1-6</name>
    <dbReference type="NCBI Taxonomy" id="1328759"/>
    <lineage>
        <taxon>Eukaryota</taxon>
        <taxon>Fungi</taxon>
        <taxon>Dikarya</taxon>
        <taxon>Basidiomycota</taxon>
        <taxon>Agaricomycotina</taxon>
        <taxon>Agaricomycetes</taxon>
        <taxon>Polyporales</taxon>
        <taxon>Polyporaceae</taxon>
        <taxon>Lentinus</taxon>
    </lineage>
</organism>
<feature type="transmembrane region" description="Helical" evidence="2">
    <location>
        <begin position="397"/>
        <end position="417"/>
    </location>
</feature>
<gene>
    <name evidence="3" type="ORF">L227DRAFT_522304</name>
</gene>
<dbReference type="PANTHER" id="PTHR34391">
    <property type="entry name" value="UPF0658 GOLGI APPARATUS MEMBRANE PROTEIN C1952.10C-RELATED"/>
    <property type="match status" value="1"/>
</dbReference>
<feature type="region of interest" description="Disordered" evidence="1">
    <location>
        <begin position="215"/>
        <end position="260"/>
    </location>
</feature>
<feature type="compositionally biased region" description="Low complexity" evidence="1">
    <location>
        <begin position="631"/>
        <end position="647"/>
    </location>
</feature>
<keyword evidence="2" id="KW-0812">Transmembrane</keyword>
<evidence type="ECO:0000256" key="2">
    <source>
        <dbReference type="SAM" id="Phobius"/>
    </source>
</evidence>
<reference evidence="3" key="1">
    <citation type="journal article" date="2018" name="Genome Biol. Evol.">
        <title>Genomics and development of Lentinus tigrinus, a white-rot wood-decaying mushroom with dimorphic fruiting bodies.</title>
        <authorList>
            <person name="Wu B."/>
            <person name="Xu Z."/>
            <person name="Knudson A."/>
            <person name="Carlson A."/>
            <person name="Chen N."/>
            <person name="Kovaka S."/>
            <person name="LaButti K."/>
            <person name="Lipzen A."/>
            <person name="Pennachio C."/>
            <person name="Riley R."/>
            <person name="Schakwitz W."/>
            <person name="Umezawa K."/>
            <person name="Ohm R.A."/>
            <person name="Grigoriev I.V."/>
            <person name="Nagy L.G."/>
            <person name="Gibbons J."/>
            <person name="Hibbett D."/>
        </authorList>
    </citation>
    <scope>NUCLEOTIDE SEQUENCE [LARGE SCALE GENOMIC DNA]</scope>
    <source>
        <strain evidence="3">ALCF2SS1-6</strain>
    </source>
</reference>
<feature type="transmembrane region" description="Helical" evidence="2">
    <location>
        <begin position="438"/>
        <end position="464"/>
    </location>
</feature>
<dbReference type="Proteomes" id="UP000313359">
    <property type="component" value="Unassembled WGS sequence"/>
</dbReference>
<evidence type="ECO:0000256" key="1">
    <source>
        <dbReference type="SAM" id="MobiDB-lite"/>
    </source>
</evidence>
<dbReference type="GO" id="GO:0005794">
    <property type="term" value="C:Golgi apparatus"/>
    <property type="evidence" value="ECO:0007669"/>
    <property type="project" value="TreeGrafter"/>
</dbReference>
<feature type="transmembrane region" description="Helical" evidence="2">
    <location>
        <begin position="541"/>
        <end position="566"/>
    </location>
</feature>
<accession>A0A5C2SHV4</accession>
<feature type="transmembrane region" description="Helical" evidence="2">
    <location>
        <begin position="514"/>
        <end position="535"/>
    </location>
</feature>
<dbReference type="OrthoDB" id="2448307at2759"/>
<protein>
    <recommendedName>
        <fullName evidence="5">PalH-domain-containing protein</fullName>
    </recommendedName>
</protein>
<dbReference type="PANTHER" id="PTHR34391:SF2">
    <property type="entry name" value="TRP C-TERMINAL DOMAIN-CONTAINING PROTEIN"/>
    <property type="match status" value="1"/>
</dbReference>
<feature type="transmembrane region" description="Helical" evidence="2">
    <location>
        <begin position="318"/>
        <end position="336"/>
    </location>
</feature>